<dbReference type="PANTHER" id="PTHR47966">
    <property type="entry name" value="BETA-SITE APP-CLEAVING ENZYME, ISOFORM A-RELATED"/>
    <property type="match status" value="1"/>
</dbReference>
<keyword evidence="2 3" id="KW-0064">Aspartyl protease</keyword>
<dbReference type="SUPFAM" id="SSF50630">
    <property type="entry name" value="Acid proteases"/>
    <property type="match status" value="1"/>
</dbReference>
<evidence type="ECO:0000259" key="6">
    <source>
        <dbReference type="PROSITE" id="PS51767"/>
    </source>
</evidence>
<keyword evidence="8" id="KW-1185">Reference proteome</keyword>
<dbReference type="Proteomes" id="UP001437256">
    <property type="component" value="Unassembled WGS sequence"/>
</dbReference>
<name>A0ABR2ZJS3_9AGAR</name>
<evidence type="ECO:0000256" key="2">
    <source>
        <dbReference type="ARBA" id="ARBA00022750"/>
    </source>
</evidence>
<evidence type="ECO:0000313" key="7">
    <source>
        <dbReference type="EMBL" id="KAL0061905.1"/>
    </source>
</evidence>
<dbReference type="EMBL" id="JBBXMP010000119">
    <property type="protein sequence ID" value="KAL0061905.1"/>
    <property type="molecule type" value="Genomic_DNA"/>
</dbReference>
<evidence type="ECO:0000313" key="8">
    <source>
        <dbReference type="Proteomes" id="UP001437256"/>
    </source>
</evidence>
<reference evidence="7 8" key="1">
    <citation type="submission" date="2024-05" db="EMBL/GenBank/DDBJ databases">
        <title>A draft genome resource for the thread blight pathogen Marasmius tenuissimus strain MS-2.</title>
        <authorList>
            <person name="Yulfo-Soto G.E."/>
            <person name="Baruah I.K."/>
            <person name="Amoako-Attah I."/>
            <person name="Bukari Y."/>
            <person name="Meinhardt L.W."/>
            <person name="Bailey B.A."/>
            <person name="Cohen S.P."/>
        </authorList>
    </citation>
    <scope>NUCLEOTIDE SEQUENCE [LARGE SCALE GENOMIC DNA]</scope>
    <source>
        <strain evidence="7 8">MS-2</strain>
    </source>
</reference>
<keyword evidence="4" id="KW-0812">Transmembrane</keyword>
<dbReference type="Pfam" id="PF00026">
    <property type="entry name" value="Asp"/>
    <property type="match status" value="1"/>
</dbReference>
<comment type="caution">
    <text evidence="7">The sequence shown here is derived from an EMBL/GenBank/DDBJ whole genome shotgun (WGS) entry which is preliminary data.</text>
</comment>
<dbReference type="PROSITE" id="PS51767">
    <property type="entry name" value="PEPTIDASE_A1"/>
    <property type="match status" value="1"/>
</dbReference>
<comment type="similarity">
    <text evidence="1 3">Belongs to the peptidase A1 family.</text>
</comment>
<evidence type="ECO:0000256" key="1">
    <source>
        <dbReference type="ARBA" id="ARBA00007447"/>
    </source>
</evidence>
<keyword evidence="4" id="KW-1133">Transmembrane helix</keyword>
<proteinExistence type="inferred from homology"/>
<keyword evidence="4" id="KW-0472">Membrane</keyword>
<sequence length="559" mass="59756">MTFLPLEVVLLLFIAYFNSALATASVKAPSLFSRDLVVDGQNATIASLSLSSDKQSYYLLLKTGQISFRVALDTGSSDLWLTSSACSSPTCKESPHYPLSYQNPTFVAVDANATAFKASYGDGTAVSGFVAKETITIGNMTVPQQAFGLITQSDVTLVDQVSGILGLGFPRLSTINRSSNDSSPLLATLTQKGLLDYPLFGLSLTRDIHGTLALGAIDGSVVKKVEDVEWHEVVQFPPIGIETNETSYWHWALPMRDLFVDGSPLKLSPSYPDKTGGLPVALFDVGTSGIYGPWSDVAQLYDEIPESRLVDANGQWAVPCETRANMSFAFGSRKFTLQPVDYLIGPTAGNPRLCLSWPRATNPTPDGIDWVLGAPFLRSVYSVFSYGIDTKEPPMIGFYALNTTNATTSISSFFSSFSATVATTLPNSLLNTPTHTIPPYGLNASFTAPTGAVVSSGLANSTYSPILGQEPTNFSALPVITASPTISTFIFTDPTGGVSTSISTSEPVGSVVLGVPPGWTENSAMSRMRISADGFWMVLLPVILISWTSTFNVLDIAFY</sequence>
<feature type="domain" description="Peptidase A1" evidence="6">
    <location>
        <begin position="57"/>
        <end position="399"/>
    </location>
</feature>
<evidence type="ECO:0000256" key="3">
    <source>
        <dbReference type="RuleBase" id="RU000454"/>
    </source>
</evidence>
<keyword evidence="5" id="KW-0732">Signal</keyword>
<dbReference type="CDD" id="cd05471">
    <property type="entry name" value="pepsin_like"/>
    <property type="match status" value="1"/>
</dbReference>
<dbReference type="InterPro" id="IPR001461">
    <property type="entry name" value="Aspartic_peptidase_A1"/>
</dbReference>
<dbReference type="PRINTS" id="PR00792">
    <property type="entry name" value="PEPSIN"/>
</dbReference>
<gene>
    <name evidence="7" type="ORF">AAF712_011189</name>
</gene>
<feature type="signal peptide" evidence="5">
    <location>
        <begin position="1"/>
        <end position="22"/>
    </location>
</feature>
<evidence type="ECO:0000256" key="5">
    <source>
        <dbReference type="SAM" id="SignalP"/>
    </source>
</evidence>
<organism evidence="7 8">
    <name type="scientific">Marasmius tenuissimus</name>
    <dbReference type="NCBI Taxonomy" id="585030"/>
    <lineage>
        <taxon>Eukaryota</taxon>
        <taxon>Fungi</taxon>
        <taxon>Dikarya</taxon>
        <taxon>Basidiomycota</taxon>
        <taxon>Agaricomycotina</taxon>
        <taxon>Agaricomycetes</taxon>
        <taxon>Agaricomycetidae</taxon>
        <taxon>Agaricales</taxon>
        <taxon>Marasmiineae</taxon>
        <taxon>Marasmiaceae</taxon>
        <taxon>Marasmius</taxon>
    </lineage>
</organism>
<keyword evidence="3" id="KW-0378">Hydrolase</keyword>
<dbReference type="InterPro" id="IPR034164">
    <property type="entry name" value="Pepsin-like_dom"/>
</dbReference>
<accession>A0ABR2ZJS3</accession>
<dbReference type="InterPro" id="IPR021109">
    <property type="entry name" value="Peptidase_aspartic_dom_sf"/>
</dbReference>
<dbReference type="Gene3D" id="2.40.70.10">
    <property type="entry name" value="Acid Proteases"/>
    <property type="match status" value="2"/>
</dbReference>
<dbReference type="PANTHER" id="PTHR47966:SF74">
    <property type="entry name" value="AGR407CP"/>
    <property type="match status" value="1"/>
</dbReference>
<evidence type="ECO:0000256" key="4">
    <source>
        <dbReference type="SAM" id="Phobius"/>
    </source>
</evidence>
<feature type="transmembrane region" description="Helical" evidence="4">
    <location>
        <begin position="535"/>
        <end position="558"/>
    </location>
</feature>
<feature type="chain" id="PRO_5047011384" description="Peptidase A1 domain-containing protein" evidence="5">
    <location>
        <begin position="23"/>
        <end position="559"/>
    </location>
</feature>
<dbReference type="InterPro" id="IPR001969">
    <property type="entry name" value="Aspartic_peptidase_AS"/>
</dbReference>
<dbReference type="PROSITE" id="PS00141">
    <property type="entry name" value="ASP_PROTEASE"/>
    <property type="match status" value="1"/>
</dbReference>
<protein>
    <recommendedName>
        <fullName evidence="6">Peptidase A1 domain-containing protein</fullName>
    </recommendedName>
</protein>
<keyword evidence="3" id="KW-0645">Protease</keyword>
<dbReference type="InterPro" id="IPR033121">
    <property type="entry name" value="PEPTIDASE_A1"/>
</dbReference>